<reference evidence="1" key="2">
    <citation type="journal article" date="2015" name="Genome Announc.">
        <title>Draft Genome Sequence of Filamentous Marine Cyanobacterium Lyngbya confervoides Strain BDU141951.</title>
        <authorList>
            <person name="Chandrababunaidu M.M."/>
            <person name="Sen D."/>
            <person name="Tripathy S."/>
        </authorList>
    </citation>
    <scope>NUCLEOTIDE SEQUENCE</scope>
    <source>
        <strain evidence="1">BDU141951</strain>
    </source>
</reference>
<reference evidence="1" key="1">
    <citation type="submission" date="2014-11" db="EMBL/GenBank/DDBJ databases">
        <authorList>
            <person name="Malar M.C."/>
            <person name="Sen D."/>
            <person name="Tripathy S."/>
        </authorList>
    </citation>
    <scope>NUCLEOTIDE SEQUENCE</scope>
    <source>
        <strain evidence="1">BDU141951</strain>
    </source>
</reference>
<gene>
    <name evidence="1" type="ORF">QQ91_017615</name>
</gene>
<organism evidence="1">
    <name type="scientific">Lyngbya confervoides BDU141951</name>
    <dbReference type="NCBI Taxonomy" id="1574623"/>
    <lineage>
        <taxon>Bacteria</taxon>
        <taxon>Bacillati</taxon>
        <taxon>Cyanobacteriota</taxon>
        <taxon>Cyanophyceae</taxon>
        <taxon>Oscillatoriophycideae</taxon>
        <taxon>Oscillatoriales</taxon>
        <taxon>Microcoleaceae</taxon>
        <taxon>Lyngbya</taxon>
    </lineage>
</organism>
<accession>A0A8T6QU95</accession>
<reference evidence="1" key="3">
    <citation type="submission" date="2020-02" db="EMBL/GenBank/DDBJ databases">
        <authorList>
            <person name="Sarangi A.N."/>
            <person name="Ghosh S."/>
            <person name="Mukherjee M."/>
            <person name="Tripathy S."/>
        </authorList>
    </citation>
    <scope>NUCLEOTIDE SEQUENCE</scope>
    <source>
        <strain evidence="1">BDU141951</strain>
    </source>
</reference>
<comment type="caution">
    <text evidence="1">The sequence shown here is derived from an EMBL/GenBank/DDBJ whole genome shotgun (WGS) entry which is preliminary data.</text>
</comment>
<dbReference type="AlphaFoldDB" id="A0A8T6QU95"/>
<sequence length="46" mass="5410">MSSMQGLGVWCCLGLTAFFVVYARPYGSPEQTQQQEREYCRQYFIH</sequence>
<proteinExistence type="predicted"/>
<protein>
    <submittedName>
        <fullName evidence="1">Uncharacterized protein</fullName>
    </submittedName>
</protein>
<name>A0A8T6QU95_9CYAN</name>
<evidence type="ECO:0000313" key="1">
    <source>
        <dbReference type="EMBL" id="NEV68918.1"/>
    </source>
</evidence>
<dbReference type="EMBL" id="JTHE02000003">
    <property type="protein sequence ID" value="NEV68918.1"/>
    <property type="molecule type" value="Genomic_DNA"/>
</dbReference>